<evidence type="ECO:0000313" key="1">
    <source>
        <dbReference type="EMBL" id="XCG49372.1"/>
    </source>
</evidence>
<sequence length="211" mass="24400">MKPTLTKLDRDVISEVLSIPSTDVAHFKRLLSREIGLSSNALSVDNMLKSLGLGRVLYMPTYRRIEKDIHSIFPDIEERFRTRIQETQITAREDINSKEIVSFGMEDIETLIASFIISVKEYQRISTDTASQEYIRDIVRGRISTYSLKGLRDLNQEDLKDFVNPPKEAMDKEARVGRSRGRSVVELYNEIHPHSALRMRSPREFIRAQTQ</sequence>
<name>A0AAU8CRA6_9HYPH</name>
<gene>
    <name evidence="1" type="ORF">ABVK50_01660</name>
</gene>
<accession>A0AAU8CRA6</accession>
<reference evidence="1" key="1">
    <citation type="submission" date="2024-06" db="EMBL/GenBank/DDBJ databases">
        <title>Mesorhizobium karijinii sp. nov., a symbiont of the iconic Swainsona formosa from arid Australia.</title>
        <authorList>
            <person name="Hill Y.J."/>
            <person name="Watkin E.L.J."/>
            <person name="O'Hara G.W."/>
            <person name="Terpolilli J."/>
            <person name="Tye M.L."/>
            <person name="Kohlmeier M.G."/>
        </authorList>
    </citation>
    <scope>NUCLEOTIDE SEQUENCE</scope>
    <source>
        <strain evidence="1">WSM2240</strain>
    </source>
</reference>
<dbReference type="EMBL" id="CP159253">
    <property type="protein sequence ID" value="XCG49372.1"/>
    <property type="molecule type" value="Genomic_DNA"/>
</dbReference>
<proteinExistence type="predicted"/>
<organism evidence="1">
    <name type="scientific">Mesorhizobium sp. WSM2240</name>
    <dbReference type="NCBI Taxonomy" id="3228851"/>
    <lineage>
        <taxon>Bacteria</taxon>
        <taxon>Pseudomonadati</taxon>
        <taxon>Pseudomonadota</taxon>
        <taxon>Alphaproteobacteria</taxon>
        <taxon>Hyphomicrobiales</taxon>
        <taxon>Phyllobacteriaceae</taxon>
        <taxon>Mesorhizobium</taxon>
    </lineage>
</organism>
<dbReference type="AlphaFoldDB" id="A0AAU8CRA6"/>
<protein>
    <submittedName>
        <fullName evidence="1">Uncharacterized protein</fullName>
    </submittedName>
</protein>
<dbReference type="RefSeq" id="WP_353643093.1">
    <property type="nucleotide sequence ID" value="NZ_CP159253.1"/>
</dbReference>